<feature type="binding site" evidence="10">
    <location>
        <begin position="9"/>
        <end position="14"/>
    </location>
    <ligand>
        <name>substrate</name>
    </ligand>
</feature>
<feature type="binding site" evidence="10">
    <location>
        <begin position="182"/>
        <end position="183"/>
    </location>
    <ligand>
        <name>substrate</name>
    </ligand>
</feature>
<evidence type="ECO:0000256" key="4">
    <source>
        <dbReference type="ARBA" id="ARBA00022741"/>
    </source>
</evidence>
<sequence length="212" mass="24008">MRQKIIFATGNEGKMKEIRMILSEFDADIFSLKEAGIDIEIVEDGDSFEENALIKAKEISKLIDGIVLADDSGLEIDYLNKEPGIYSARYGGEHTSYNVKNKMLIDRLEGVPDELRTARFVCVIAAILPDGTQLTTRGTIEGRIGYHEQGENGFGYDPIFWVPQFRCTTAELSPELKNEISHRGKALLKMKKELMNYKILDKKETYESFNSK</sequence>
<dbReference type="GO" id="GO:0017111">
    <property type="term" value="F:ribonucleoside triphosphate phosphatase activity"/>
    <property type="evidence" value="ECO:0007669"/>
    <property type="project" value="InterPro"/>
</dbReference>
<comment type="similarity">
    <text evidence="1 10 11">Belongs to the HAM1 NTPase family.</text>
</comment>
<evidence type="ECO:0000256" key="10">
    <source>
        <dbReference type="HAMAP-Rule" id="MF_01405"/>
    </source>
</evidence>
<evidence type="ECO:0000256" key="7">
    <source>
        <dbReference type="ARBA" id="ARBA00023080"/>
    </source>
</evidence>
<keyword evidence="3 10" id="KW-0479">Metal-binding</keyword>
<dbReference type="GO" id="GO:0036220">
    <property type="term" value="F:ITP diphosphatase activity"/>
    <property type="evidence" value="ECO:0007669"/>
    <property type="project" value="UniProtKB-UniRule"/>
</dbReference>
<comment type="catalytic activity">
    <reaction evidence="9 10">
        <text>XTP + H2O = XMP + diphosphate + H(+)</text>
        <dbReference type="Rhea" id="RHEA:28610"/>
        <dbReference type="ChEBI" id="CHEBI:15377"/>
        <dbReference type="ChEBI" id="CHEBI:15378"/>
        <dbReference type="ChEBI" id="CHEBI:33019"/>
        <dbReference type="ChEBI" id="CHEBI:57464"/>
        <dbReference type="ChEBI" id="CHEBI:61314"/>
        <dbReference type="EC" id="3.6.1.66"/>
    </reaction>
</comment>
<dbReference type="PANTHER" id="PTHR11067:SF9">
    <property type="entry name" value="INOSINE TRIPHOSPHATE PYROPHOSPHATASE"/>
    <property type="match status" value="1"/>
</dbReference>
<keyword evidence="6 10" id="KW-0460">Magnesium</keyword>
<comment type="catalytic activity">
    <reaction evidence="10">
        <text>ITP + H2O = IMP + diphosphate + H(+)</text>
        <dbReference type="Rhea" id="RHEA:29399"/>
        <dbReference type="ChEBI" id="CHEBI:15377"/>
        <dbReference type="ChEBI" id="CHEBI:15378"/>
        <dbReference type="ChEBI" id="CHEBI:33019"/>
        <dbReference type="ChEBI" id="CHEBI:58053"/>
        <dbReference type="ChEBI" id="CHEBI:61402"/>
        <dbReference type="EC" id="3.6.1.66"/>
    </reaction>
</comment>
<evidence type="ECO:0000256" key="5">
    <source>
        <dbReference type="ARBA" id="ARBA00022801"/>
    </source>
</evidence>
<dbReference type="GO" id="GO:0046872">
    <property type="term" value="F:metal ion binding"/>
    <property type="evidence" value="ECO:0007669"/>
    <property type="project" value="UniProtKB-KW"/>
</dbReference>
<dbReference type="InterPro" id="IPR029001">
    <property type="entry name" value="ITPase-like_fam"/>
</dbReference>
<dbReference type="GO" id="GO:0005829">
    <property type="term" value="C:cytosol"/>
    <property type="evidence" value="ECO:0007669"/>
    <property type="project" value="TreeGrafter"/>
</dbReference>
<feature type="binding site" evidence="10">
    <location>
        <position position="71"/>
    </location>
    <ligand>
        <name>Mg(2+)</name>
        <dbReference type="ChEBI" id="CHEBI:18420"/>
    </ligand>
</feature>
<dbReference type="NCBIfam" id="TIGR00042">
    <property type="entry name" value="RdgB/HAM1 family non-canonical purine NTP pyrophosphatase"/>
    <property type="match status" value="1"/>
</dbReference>
<comment type="catalytic activity">
    <reaction evidence="8 10">
        <text>dITP + H2O = dIMP + diphosphate + H(+)</text>
        <dbReference type="Rhea" id="RHEA:28342"/>
        <dbReference type="ChEBI" id="CHEBI:15377"/>
        <dbReference type="ChEBI" id="CHEBI:15378"/>
        <dbReference type="ChEBI" id="CHEBI:33019"/>
        <dbReference type="ChEBI" id="CHEBI:61194"/>
        <dbReference type="ChEBI" id="CHEBI:61382"/>
        <dbReference type="EC" id="3.6.1.66"/>
    </reaction>
</comment>
<accession>A0A371AYU4</accession>
<dbReference type="Pfam" id="PF01725">
    <property type="entry name" value="Ham1p_like"/>
    <property type="match status" value="1"/>
</dbReference>
<evidence type="ECO:0000313" key="13">
    <source>
        <dbReference type="Proteomes" id="UP000255036"/>
    </source>
</evidence>
<dbReference type="HAMAP" id="MF_01405">
    <property type="entry name" value="Non_canon_purine_NTPase"/>
    <property type="match status" value="1"/>
</dbReference>
<dbReference type="GO" id="GO:0009146">
    <property type="term" value="P:purine nucleoside triphosphate catabolic process"/>
    <property type="evidence" value="ECO:0007669"/>
    <property type="project" value="UniProtKB-UniRule"/>
</dbReference>
<reference evidence="12 13" key="1">
    <citation type="submission" date="2018-07" db="EMBL/GenBank/DDBJ databases">
        <title>Anaerosacharophilus polymeroproducens gen. nov. sp. nov., an anaerobic bacterium isolated from salt field.</title>
        <authorList>
            <person name="Kim W."/>
            <person name="Yang S.-H."/>
            <person name="Oh J."/>
            <person name="Lee J.-H."/>
            <person name="Kwon K.K."/>
        </authorList>
    </citation>
    <scope>NUCLEOTIDE SEQUENCE [LARGE SCALE GENOMIC DNA]</scope>
    <source>
        <strain evidence="12 13">MCWD5</strain>
    </source>
</reference>
<feature type="binding site" evidence="10">
    <location>
        <position position="177"/>
    </location>
    <ligand>
        <name>substrate</name>
    </ligand>
</feature>
<dbReference type="EMBL" id="QRCT01000011">
    <property type="protein sequence ID" value="RDU24768.1"/>
    <property type="molecule type" value="Genomic_DNA"/>
</dbReference>
<feature type="binding site" evidence="10">
    <location>
        <position position="72"/>
    </location>
    <ligand>
        <name>substrate</name>
    </ligand>
</feature>
<dbReference type="NCBIfam" id="NF011397">
    <property type="entry name" value="PRK14822.1"/>
    <property type="match status" value="1"/>
</dbReference>
<dbReference type="PANTHER" id="PTHR11067">
    <property type="entry name" value="INOSINE TRIPHOSPHATE PYROPHOSPHATASE/HAM1 PROTEIN"/>
    <property type="match status" value="1"/>
</dbReference>
<dbReference type="SUPFAM" id="SSF52972">
    <property type="entry name" value="ITPase-like"/>
    <property type="match status" value="1"/>
</dbReference>
<keyword evidence="7 10" id="KW-0546">Nucleotide metabolism</keyword>
<feature type="binding site" evidence="10">
    <location>
        <begin position="154"/>
        <end position="157"/>
    </location>
    <ligand>
        <name>substrate</name>
    </ligand>
</feature>
<dbReference type="RefSeq" id="WP_115480642.1">
    <property type="nucleotide sequence ID" value="NZ_QRCT01000011.1"/>
</dbReference>
<dbReference type="InterPro" id="IPR020922">
    <property type="entry name" value="dITP/XTP_pyrophosphatase"/>
</dbReference>
<evidence type="ECO:0000313" key="12">
    <source>
        <dbReference type="EMBL" id="RDU24768.1"/>
    </source>
</evidence>
<keyword evidence="4 10" id="KW-0547">Nucleotide-binding</keyword>
<dbReference type="GO" id="GO:0000166">
    <property type="term" value="F:nucleotide binding"/>
    <property type="evidence" value="ECO:0007669"/>
    <property type="project" value="UniProtKB-KW"/>
</dbReference>
<dbReference type="CDD" id="cd00515">
    <property type="entry name" value="HAM1"/>
    <property type="match status" value="1"/>
</dbReference>
<proteinExistence type="inferred from homology"/>
<evidence type="ECO:0000256" key="1">
    <source>
        <dbReference type="ARBA" id="ARBA00008023"/>
    </source>
</evidence>
<dbReference type="Proteomes" id="UP000255036">
    <property type="component" value="Unassembled WGS sequence"/>
</dbReference>
<comment type="cofactor">
    <cofactor evidence="10">
        <name>Mg(2+)</name>
        <dbReference type="ChEBI" id="CHEBI:18420"/>
    </cofactor>
    <text evidence="10">Binds 1 Mg(2+) ion per subunit.</text>
</comment>
<dbReference type="InterPro" id="IPR002637">
    <property type="entry name" value="RdgB/HAM1"/>
</dbReference>
<organism evidence="12 13">
    <name type="scientific">Anaerosacchariphilus polymeriproducens</name>
    <dbReference type="NCBI Taxonomy" id="1812858"/>
    <lineage>
        <taxon>Bacteria</taxon>
        <taxon>Bacillati</taxon>
        <taxon>Bacillota</taxon>
        <taxon>Clostridia</taxon>
        <taxon>Lachnospirales</taxon>
        <taxon>Lachnospiraceae</taxon>
        <taxon>Anaerosacchariphilus</taxon>
    </lineage>
</organism>
<evidence type="ECO:0000256" key="8">
    <source>
        <dbReference type="ARBA" id="ARBA00051875"/>
    </source>
</evidence>
<dbReference type="FunFam" id="3.90.950.10:FF:000001">
    <property type="entry name" value="dITP/XTP pyrophosphatase"/>
    <property type="match status" value="1"/>
</dbReference>
<protein>
    <recommendedName>
        <fullName evidence="10">dITP/XTP pyrophosphatase</fullName>
        <ecNumber evidence="10">3.6.1.66</ecNumber>
    </recommendedName>
    <alternativeName>
        <fullName evidence="10">Non-canonical purine NTP pyrophosphatase</fullName>
    </alternativeName>
    <alternativeName>
        <fullName evidence="10">Non-standard purine NTP pyrophosphatase</fullName>
    </alternativeName>
    <alternativeName>
        <fullName evidence="10">Nucleoside-triphosphate diphosphatase</fullName>
    </alternativeName>
    <alternativeName>
        <fullName evidence="10">Nucleoside-triphosphate pyrophosphatase</fullName>
        <shortName evidence="10">NTPase</shortName>
    </alternativeName>
</protein>
<comment type="function">
    <text evidence="10">Pyrophosphatase that catalyzes the hydrolysis of nucleoside triphosphates to their monophosphate derivatives, with a high preference for the non-canonical purine nucleotides XTP (xanthosine triphosphate), dITP (deoxyinosine triphosphate) and ITP. Seems to function as a house-cleaning enzyme that removes non-canonical purine nucleotides from the nucleotide pool, thus preventing their incorporation into DNA/RNA and avoiding chromosomal lesions.</text>
</comment>
<comment type="caution">
    <text evidence="12">The sequence shown here is derived from an EMBL/GenBank/DDBJ whole genome shotgun (WGS) entry which is preliminary data.</text>
</comment>
<dbReference type="Gene3D" id="3.90.950.10">
    <property type="match status" value="1"/>
</dbReference>
<comment type="caution">
    <text evidence="10">Lacks conserved residue(s) required for the propagation of feature annotation.</text>
</comment>
<evidence type="ECO:0000256" key="9">
    <source>
        <dbReference type="ARBA" id="ARBA00052017"/>
    </source>
</evidence>
<dbReference type="OrthoDB" id="9807456at2"/>
<dbReference type="GO" id="GO:0036222">
    <property type="term" value="F:XTP diphosphatase activity"/>
    <property type="evidence" value="ECO:0007669"/>
    <property type="project" value="UniProtKB-UniRule"/>
</dbReference>
<gene>
    <name evidence="12" type="ORF">DWV06_02670</name>
</gene>
<evidence type="ECO:0000256" key="2">
    <source>
        <dbReference type="ARBA" id="ARBA00011738"/>
    </source>
</evidence>
<dbReference type="AlphaFoldDB" id="A0A371AYU4"/>
<name>A0A371AYU4_9FIRM</name>
<dbReference type="GO" id="GO:0009117">
    <property type="term" value="P:nucleotide metabolic process"/>
    <property type="evidence" value="ECO:0007669"/>
    <property type="project" value="UniProtKB-KW"/>
</dbReference>
<evidence type="ECO:0000256" key="6">
    <source>
        <dbReference type="ARBA" id="ARBA00022842"/>
    </source>
</evidence>
<keyword evidence="5 10" id="KW-0378">Hydrolase</keyword>
<keyword evidence="13" id="KW-1185">Reference proteome</keyword>
<feature type="active site" description="Proton acceptor" evidence="10">
    <location>
        <position position="71"/>
    </location>
</feature>
<comment type="subunit">
    <text evidence="2 10">Homodimer.</text>
</comment>
<evidence type="ECO:0000256" key="3">
    <source>
        <dbReference type="ARBA" id="ARBA00022723"/>
    </source>
</evidence>
<dbReference type="GO" id="GO:0035870">
    <property type="term" value="F:dITP diphosphatase activity"/>
    <property type="evidence" value="ECO:0007669"/>
    <property type="project" value="UniProtKB-UniRule"/>
</dbReference>
<dbReference type="EC" id="3.6.1.66" evidence="10"/>
<evidence type="ECO:0000256" key="11">
    <source>
        <dbReference type="RuleBase" id="RU003781"/>
    </source>
</evidence>